<keyword evidence="2" id="KW-0812">Transmembrane</keyword>
<gene>
    <name evidence="3" type="ORF">Nepgr_017119</name>
</gene>
<organism evidence="3 4">
    <name type="scientific">Nepenthes gracilis</name>
    <name type="common">Slender pitcher plant</name>
    <dbReference type="NCBI Taxonomy" id="150966"/>
    <lineage>
        <taxon>Eukaryota</taxon>
        <taxon>Viridiplantae</taxon>
        <taxon>Streptophyta</taxon>
        <taxon>Embryophyta</taxon>
        <taxon>Tracheophyta</taxon>
        <taxon>Spermatophyta</taxon>
        <taxon>Magnoliopsida</taxon>
        <taxon>eudicotyledons</taxon>
        <taxon>Gunneridae</taxon>
        <taxon>Pentapetalae</taxon>
        <taxon>Caryophyllales</taxon>
        <taxon>Nepenthaceae</taxon>
        <taxon>Nepenthes</taxon>
    </lineage>
</organism>
<dbReference type="AlphaFoldDB" id="A0AAD3SPU5"/>
<dbReference type="Proteomes" id="UP001279734">
    <property type="component" value="Unassembled WGS sequence"/>
</dbReference>
<feature type="region of interest" description="Disordered" evidence="1">
    <location>
        <begin position="113"/>
        <end position="133"/>
    </location>
</feature>
<keyword evidence="2" id="KW-0472">Membrane</keyword>
<feature type="transmembrane region" description="Helical" evidence="2">
    <location>
        <begin position="88"/>
        <end position="108"/>
    </location>
</feature>
<evidence type="ECO:0000256" key="2">
    <source>
        <dbReference type="SAM" id="Phobius"/>
    </source>
</evidence>
<keyword evidence="4" id="KW-1185">Reference proteome</keyword>
<comment type="caution">
    <text evidence="3">The sequence shown here is derived from an EMBL/GenBank/DDBJ whole genome shotgun (WGS) entry which is preliminary data.</text>
</comment>
<feature type="compositionally biased region" description="Low complexity" evidence="1">
    <location>
        <begin position="113"/>
        <end position="123"/>
    </location>
</feature>
<sequence>MRCSANLSTYCSCKRLSPNNVAISLAFSRYAFPPSSTTTSLNDLATESRVNDPSSSSLGSLLSWHSLRLLGGVALNDQHYCYDVKPGAFAGAAVLPLISVTFGILYRLTFTSGKSGSSQWSSSPTVPNQWDNP</sequence>
<protein>
    <submittedName>
        <fullName evidence="3">Uncharacterized protein</fullName>
    </submittedName>
</protein>
<evidence type="ECO:0000313" key="4">
    <source>
        <dbReference type="Proteomes" id="UP001279734"/>
    </source>
</evidence>
<feature type="compositionally biased region" description="Polar residues" evidence="1">
    <location>
        <begin position="124"/>
        <end position="133"/>
    </location>
</feature>
<proteinExistence type="predicted"/>
<reference evidence="3" key="1">
    <citation type="submission" date="2023-05" db="EMBL/GenBank/DDBJ databases">
        <title>Nepenthes gracilis genome sequencing.</title>
        <authorList>
            <person name="Fukushima K."/>
        </authorList>
    </citation>
    <scope>NUCLEOTIDE SEQUENCE</scope>
    <source>
        <strain evidence="3">SING2019-196</strain>
    </source>
</reference>
<accession>A0AAD3SPU5</accession>
<keyword evidence="2" id="KW-1133">Transmembrane helix</keyword>
<name>A0AAD3SPU5_NEPGR</name>
<evidence type="ECO:0000313" key="3">
    <source>
        <dbReference type="EMBL" id="GMH15278.1"/>
    </source>
</evidence>
<dbReference type="EMBL" id="BSYO01000015">
    <property type="protein sequence ID" value="GMH15278.1"/>
    <property type="molecule type" value="Genomic_DNA"/>
</dbReference>
<evidence type="ECO:0000256" key="1">
    <source>
        <dbReference type="SAM" id="MobiDB-lite"/>
    </source>
</evidence>